<dbReference type="RefSeq" id="WP_262684634.1">
    <property type="nucleotide sequence ID" value="NZ_JAOQIO010000044.1"/>
</dbReference>
<comment type="similarity">
    <text evidence="6">Belongs to the class I-like SAM-binding methyltransferase superfamily. C5-methyltransferase family.</text>
</comment>
<dbReference type="GO" id="GO:0008168">
    <property type="term" value="F:methyltransferase activity"/>
    <property type="evidence" value="ECO:0007669"/>
    <property type="project" value="UniProtKB-KW"/>
</dbReference>
<evidence type="ECO:0000256" key="3">
    <source>
        <dbReference type="ARBA" id="ARBA00022679"/>
    </source>
</evidence>
<dbReference type="GO" id="GO:0032259">
    <property type="term" value="P:methylation"/>
    <property type="evidence" value="ECO:0007669"/>
    <property type="project" value="UniProtKB-KW"/>
</dbReference>
<keyword evidence="8" id="KW-1185">Reference proteome</keyword>
<keyword evidence="3 6" id="KW-0808">Transferase</keyword>
<dbReference type="PANTHER" id="PTHR46098">
    <property type="entry name" value="TRNA (CYTOSINE(38)-C(5))-METHYLTRANSFERASE"/>
    <property type="match status" value="1"/>
</dbReference>
<proteinExistence type="inferred from homology"/>
<evidence type="ECO:0000256" key="6">
    <source>
        <dbReference type="PROSITE-ProRule" id="PRU01016"/>
    </source>
</evidence>
<sequence>MIALVRNVMTTESNGLTRLYFECGVLEAGGFSPGDKVEFRVEQHAVVLLKRQDGDSVISKRQRAGWKEPRPYFDRKNQELTRVLHARKRIDIIVHEGRIEARLAQSISLWEIGPDSFQGAELKRLRCFSIPSGAGIANAALQDTGLYECVGGVDFWNAAADTFRLNFGKSGVTLWSDIRHIHSEFVPQADVAWLSCECDEFSSLGRSYGGSISNLAPHYVRLVNASSARTVIIEQVPQFYSSRSYRQLLSLLQASGFRRFYETMIDAHEFGSIPSRVRGYAVAFKDDIDFEWPTAPNIPVRFRSTIGQVIGRDWEVRGNFQPIEGTYMSQILAKDGNTNNFTAKHNHTLVSLESNRMSAILESYSRTNVTSSYFLHPDGNRWRKFIWQELARFLHIPSWFQFPKWMSENQITQLIGQSVDCNVVKAIGGEVAVSLMKLELGKKFQSAESYLQEKKGQLSFLF</sequence>
<dbReference type="PANTHER" id="PTHR46098:SF1">
    <property type="entry name" value="TRNA (CYTOSINE(38)-C(5))-METHYLTRANSFERASE"/>
    <property type="match status" value="1"/>
</dbReference>
<evidence type="ECO:0000313" key="7">
    <source>
        <dbReference type="EMBL" id="MCU6793330.1"/>
    </source>
</evidence>
<dbReference type="PROSITE" id="PS51679">
    <property type="entry name" value="SAM_MT_C5"/>
    <property type="match status" value="1"/>
</dbReference>
<evidence type="ECO:0000313" key="8">
    <source>
        <dbReference type="Proteomes" id="UP001652445"/>
    </source>
</evidence>
<dbReference type="Gene3D" id="3.40.50.150">
    <property type="entry name" value="Vaccinia Virus protein VP39"/>
    <property type="match status" value="1"/>
</dbReference>
<dbReference type="Proteomes" id="UP001652445">
    <property type="component" value="Unassembled WGS sequence"/>
</dbReference>
<dbReference type="EC" id="2.1.1.37" evidence="1"/>
<keyword evidence="5" id="KW-0680">Restriction system</keyword>
<gene>
    <name evidence="7" type="ORF">OB236_14545</name>
</gene>
<evidence type="ECO:0000256" key="2">
    <source>
        <dbReference type="ARBA" id="ARBA00022603"/>
    </source>
</evidence>
<feature type="active site" evidence="6">
    <location>
        <position position="198"/>
    </location>
</feature>
<organism evidence="7 8">
    <name type="scientific">Paenibacillus baimaensis</name>
    <dbReference type="NCBI Taxonomy" id="2982185"/>
    <lineage>
        <taxon>Bacteria</taxon>
        <taxon>Bacillati</taxon>
        <taxon>Bacillota</taxon>
        <taxon>Bacilli</taxon>
        <taxon>Bacillales</taxon>
        <taxon>Paenibacillaceae</taxon>
        <taxon>Paenibacillus</taxon>
    </lineage>
</organism>
<dbReference type="InterPro" id="IPR050750">
    <property type="entry name" value="C5-MTase"/>
</dbReference>
<comment type="caution">
    <text evidence="7">The sequence shown here is derived from an EMBL/GenBank/DDBJ whole genome shotgun (WGS) entry which is preliminary data.</text>
</comment>
<dbReference type="InterPro" id="IPR001525">
    <property type="entry name" value="C5_MeTfrase"/>
</dbReference>
<protein>
    <recommendedName>
        <fullName evidence="1">DNA (cytosine-5-)-methyltransferase</fullName>
        <ecNumber evidence="1">2.1.1.37</ecNumber>
    </recommendedName>
</protein>
<dbReference type="EMBL" id="JAOQIO010000044">
    <property type="protein sequence ID" value="MCU6793330.1"/>
    <property type="molecule type" value="Genomic_DNA"/>
</dbReference>
<name>A0ABT2UFE4_9BACL</name>
<dbReference type="Gene3D" id="3.90.120.10">
    <property type="entry name" value="DNA Methylase, subunit A, domain 2"/>
    <property type="match status" value="1"/>
</dbReference>
<dbReference type="SUPFAM" id="SSF53335">
    <property type="entry name" value="S-adenosyl-L-methionine-dependent methyltransferases"/>
    <property type="match status" value="1"/>
</dbReference>
<evidence type="ECO:0000256" key="1">
    <source>
        <dbReference type="ARBA" id="ARBA00011975"/>
    </source>
</evidence>
<dbReference type="InterPro" id="IPR029063">
    <property type="entry name" value="SAM-dependent_MTases_sf"/>
</dbReference>
<dbReference type="Pfam" id="PF00145">
    <property type="entry name" value="DNA_methylase"/>
    <property type="match status" value="1"/>
</dbReference>
<keyword evidence="4 6" id="KW-0949">S-adenosyl-L-methionine</keyword>
<keyword evidence="2 6" id="KW-0489">Methyltransferase</keyword>
<reference evidence="7 8" key="1">
    <citation type="submission" date="2022-09" db="EMBL/GenBank/DDBJ databases">
        <authorList>
            <person name="Han X.L."/>
            <person name="Wang Q."/>
            <person name="Lu T."/>
        </authorList>
    </citation>
    <scope>NUCLEOTIDE SEQUENCE [LARGE SCALE GENOMIC DNA]</scope>
    <source>
        <strain evidence="7 8">WQ 127069</strain>
    </source>
</reference>
<evidence type="ECO:0000256" key="4">
    <source>
        <dbReference type="ARBA" id="ARBA00022691"/>
    </source>
</evidence>
<accession>A0ABT2UFE4</accession>
<evidence type="ECO:0000256" key="5">
    <source>
        <dbReference type="ARBA" id="ARBA00022747"/>
    </source>
</evidence>